<dbReference type="InterPro" id="IPR029488">
    <property type="entry name" value="Hmw/CFAP97"/>
</dbReference>
<dbReference type="Proteomes" id="UP000692954">
    <property type="component" value="Unassembled WGS sequence"/>
</dbReference>
<dbReference type="Pfam" id="PF13879">
    <property type="entry name" value="Hmw_CFAP97"/>
    <property type="match status" value="1"/>
</dbReference>
<protein>
    <submittedName>
        <fullName evidence="3">Uncharacterized protein</fullName>
    </submittedName>
</protein>
<dbReference type="EMBL" id="CAJJDN010000011">
    <property type="protein sequence ID" value="CAD8057226.1"/>
    <property type="molecule type" value="Genomic_DNA"/>
</dbReference>
<evidence type="ECO:0000256" key="2">
    <source>
        <dbReference type="SAM" id="MobiDB-lite"/>
    </source>
</evidence>
<gene>
    <name evidence="3" type="ORF">PSON_ATCC_30995.1.T0110073</name>
</gene>
<dbReference type="InterPro" id="IPR038791">
    <property type="entry name" value="Cfap97/Hemingway"/>
</dbReference>
<evidence type="ECO:0000313" key="3">
    <source>
        <dbReference type="EMBL" id="CAD8057226.1"/>
    </source>
</evidence>
<comment type="caution">
    <text evidence="3">The sequence shown here is derived from an EMBL/GenBank/DDBJ whole genome shotgun (WGS) entry which is preliminary data.</text>
</comment>
<feature type="region of interest" description="Disordered" evidence="2">
    <location>
        <begin position="160"/>
        <end position="186"/>
    </location>
</feature>
<dbReference type="PANTHER" id="PTHR23035">
    <property type="entry name" value="CILIA- AND FLAGELLA-ASSOCIATED PROTEIN 97-RELATED"/>
    <property type="match status" value="1"/>
</dbReference>
<reference evidence="3" key="1">
    <citation type="submission" date="2021-01" db="EMBL/GenBank/DDBJ databases">
        <authorList>
            <consortium name="Genoscope - CEA"/>
            <person name="William W."/>
        </authorList>
    </citation>
    <scope>NUCLEOTIDE SEQUENCE</scope>
</reference>
<proteinExistence type="inferred from homology"/>
<accession>A0A8S1KX32</accession>
<dbReference type="OrthoDB" id="2163395at2759"/>
<sequence length="186" mass="21849">MWNLIHSNPICFKKKIAQEQLMHLNNLQNSKPLINNSQPWKPGHSISRLVNKYTNTHEKEISETNSKLLRKMMEIQERNSTIKQLPTHGSLENLRKREQNKICSENQTILKRLQSASSAYSRKNWVSDIEKVKKYRENLQRRTRTNDDLNLLAAQEQVKRTLNSQSSSRKLKTSQGPRTTTYESLY</sequence>
<evidence type="ECO:0000313" key="4">
    <source>
        <dbReference type="Proteomes" id="UP000692954"/>
    </source>
</evidence>
<evidence type="ECO:0000256" key="1">
    <source>
        <dbReference type="ARBA" id="ARBA00008315"/>
    </source>
</evidence>
<dbReference type="PANTHER" id="PTHR23035:SF2">
    <property type="entry name" value="KIAA1430 HOMOLOGUE"/>
    <property type="match status" value="1"/>
</dbReference>
<name>A0A8S1KX32_9CILI</name>
<dbReference type="AlphaFoldDB" id="A0A8S1KX32"/>
<organism evidence="3 4">
    <name type="scientific">Paramecium sonneborni</name>
    <dbReference type="NCBI Taxonomy" id="65129"/>
    <lineage>
        <taxon>Eukaryota</taxon>
        <taxon>Sar</taxon>
        <taxon>Alveolata</taxon>
        <taxon>Ciliophora</taxon>
        <taxon>Intramacronucleata</taxon>
        <taxon>Oligohymenophorea</taxon>
        <taxon>Peniculida</taxon>
        <taxon>Parameciidae</taxon>
        <taxon>Paramecium</taxon>
    </lineage>
</organism>
<comment type="similarity">
    <text evidence="1">Belongs to the CFAP97 family.</text>
</comment>
<keyword evidence="4" id="KW-1185">Reference proteome</keyword>